<dbReference type="Proteomes" id="UP000829196">
    <property type="component" value="Unassembled WGS sequence"/>
</dbReference>
<sequence>MGDSACLESEGSAGAAHANEGKSDGSRLGGDFRTRERATGSVSQMGLGFLRTESKGDGLRSCREQSMDDLGISEANCSGREILGFVWVDFRVERNGRDFANFLGDRVGLRTARRMFGRAKDREMG</sequence>
<organism evidence="2 4">
    <name type="scientific">Dendrobium nobile</name>
    <name type="common">Orchid</name>
    <dbReference type="NCBI Taxonomy" id="94219"/>
    <lineage>
        <taxon>Eukaryota</taxon>
        <taxon>Viridiplantae</taxon>
        <taxon>Streptophyta</taxon>
        <taxon>Embryophyta</taxon>
        <taxon>Tracheophyta</taxon>
        <taxon>Spermatophyta</taxon>
        <taxon>Magnoliopsida</taxon>
        <taxon>Liliopsida</taxon>
        <taxon>Asparagales</taxon>
        <taxon>Orchidaceae</taxon>
        <taxon>Epidendroideae</taxon>
        <taxon>Malaxideae</taxon>
        <taxon>Dendrobiinae</taxon>
        <taxon>Dendrobium</taxon>
    </lineage>
</organism>
<reference evidence="2" key="1">
    <citation type="journal article" date="2022" name="Front. Genet.">
        <title>Chromosome-Scale Assembly of the Dendrobium nobile Genome Provides Insights Into the Molecular Mechanism of the Biosynthesis of the Medicinal Active Ingredient of Dendrobium.</title>
        <authorList>
            <person name="Xu Q."/>
            <person name="Niu S.-C."/>
            <person name="Li K.-L."/>
            <person name="Zheng P.-J."/>
            <person name="Zhang X.-J."/>
            <person name="Jia Y."/>
            <person name="Liu Y."/>
            <person name="Niu Y.-X."/>
            <person name="Yu L.-H."/>
            <person name="Chen D.-F."/>
            <person name="Zhang G.-Q."/>
        </authorList>
    </citation>
    <scope>NUCLEOTIDE SEQUENCE</scope>
    <source>
        <tissue evidence="2">Leaf</tissue>
    </source>
</reference>
<keyword evidence="4" id="KW-1185">Reference proteome</keyword>
<accession>A0A8T3B8L8</accession>
<feature type="compositionally biased region" description="Basic and acidic residues" evidence="1">
    <location>
        <begin position="19"/>
        <end position="38"/>
    </location>
</feature>
<gene>
    <name evidence="3" type="ORF">KFK09_011597</name>
    <name evidence="2" type="ORF">KFK09_013090</name>
</gene>
<protein>
    <submittedName>
        <fullName evidence="2">Uncharacterized protein</fullName>
    </submittedName>
</protein>
<evidence type="ECO:0000256" key="1">
    <source>
        <dbReference type="SAM" id="MobiDB-lite"/>
    </source>
</evidence>
<evidence type="ECO:0000313" key="3">
    <source>
        <dbReference type="EMBL" id="KAI0510981.1"/>
    </source>
</evidence>
<comment type="caution">
    <text evidence="2">The sequence shown here is derived from an EMBL/GenBank/DDBJ whole genome shotgun (WGS) entry which is preliminary data.</text>
</comment>
<dbReference type="EMBL" id="JAGYWB010000009">
    <property type="protein sequence ID" value="KAI0510981.1"/>
    <property type="molecule type" value="Genomic_DNA"/>
</dbReference>
<evidence type="ECO:0000313" key="2">
    <source>
        <dbReference type="EMBL" id="KAI0506972.1"/>
    </source>
</evidence>
<dbReference type="EMBL" id="JAGYWB010000010">
    <property type="protein sequence ID" value="KAI0506972.1"/>
    <property type="molecule type" value="Genomic_DNA"/>
</dbReference>
<dbReference type="AlphaFoldDB" id="A0A8T3B8L8"/>
<proteinExistence type="predicted"/>
<evidence type="ECO:0000313" key="4">
    <source>
        <dbReference type="Proteomes" id="UP000829196"/>
    </source>
</evidence>
<feature type="region of interest" description="Disordered" evidence="1">
    <location>
        <begin position="1"/>
        <end position="47"/>
    </location>
</feature>
<name>A0A8T3B8L8_DENNO</name>